<dbReference type="Gene3D" id="2.40.70.10">
    <property type="entry name" value="Acid Proteases"/>
    <property type="match status" value="1"/>
</dbReference>
<dbReference type="EMBL" id="JAEHNY010000006">
    <property type="protein sequence ID" value="MBI6120114.1"/>
    <property type="molecule type" value="Genomic_DNA"/>
</dbReference>
<dbReference type="CDD" id="cd05483">
    <property type="entry name" value="retropepsin_like_bacteria"/>
    <property type="match status" value="1"/>
</dbReference>
<protein>
    <submittedName>
        <fullName evidence="2">Clan AA aspartic protease</fullName>
    </submittedName>
</protein>
<dbReference type="GO" id="GO:0008233">
    <property type="term" value="F:peptidase activity"/>
    <property type="evidence" value="ECO:0007669"/>
    <property type="project" value="UniProtKB-KW"/>
</dbReference>
<organism evidence="2 3">
    <name type="scientific">Salegentibacter maritimus</name>
    <dbReference type="NCBI Taxonomy" id="2794347"/>
    <lineage>
        <taxon>Bacteria</taxon>
        <taxon>Pseudomonadati</taxon>
        <taxon>Bacteroidota</taxon>
        <taxon>Flavobacteriia</taxon>
        <taxon>Flavobacteriales</taxon>
        <taxon>Flavobacteriaceae</taxon>
        <taxon>Salegentibacter</taxon>
    </lineage>
</organism>
<evidence type="ECO:0000313" key="2">
    <source>
        <dbReference type="EMBL" id="MBI6120114.1"/>
    </source>
</evidence>
<dbReference type="SUPFAM" id="SSF50630">
    <property type="entry name" value="Acid proteases"/>
    <property type="match status" value="1"/>
</dbReference>
<keyword evidence="3" id="KW-1185">Reference proteome</keyword>
<keyword evidence="2" id="KW-0378">Hydrolase</keyword>
<dbReference type="Proteomes" id="UP000635665">
    <property type="component" value="Unassembled WGS sequence"/>
</dbReference>
<accession>A0ABS0TJB0</accession>
<feature type="signal peptide" evidence="1">
    <location>
        <begin position="1"/>
        <end position="24"/>
    </location>
</feature>
<keyword evidence="2" id="KW-0645">Protease</keyword>
<keyword evidence="1" id="KW-0732">Signal</keyword>
<sequence length="326" mass="36623">MKLAKVCVYLLSLVLINSCSLSKAAKHLKEGETQQENYKVTLPFEIKNGFIIIPVEIENKNYNFLLDTGSPTLVSKELAASLNLKAIDSAKAGDVYNNKLQNKYTRLENVKIGNIDFTGTIALINDFNSVSVWSSLDIHGFIGANLMQHAIWDIDFRKKQITITDNESTLDIPKDVIENKLFIGVAGIPAIACKINGEKVWNFTVDLGYNGGIVVPFSEFKKQTENGKILDFKKSNTKGVTGIYGAPNTTRESFIGIIDEIEFGNSTLENVKVYSEQYLEKRFGSDFFENYRIILNWNSKKIKLIENKSTNNSLVKSLRKISVNRQ</sequence>
<gene>
    <name evidence="2" type="ORF">I6U50_08775</name>
</gene>
<dbReference type="InterPro" id="IPR021109">
    <property type="entry name" value="Peptidase_aspartic_dom_sf"/>
</dbReference>
<evidence type="ECO:0000313" key="3">
    <source>
        <dbReference type="Proteomes" id="UP000635665"/>
    </source>
</evidence>
<dbReference type="Pfam" id="PF13650">
    <property type="entry name" value="Asp_protease_2"/>
    <property type="match status" value="1"/>
</dbReference>
<dbReference type="GO" id="GO:0006508">
    <property type="term" value="P:proteolysis"/>
    <property type="evidence" value="ECO:0007669"/>
    <property type="project" value="UniProtKB-KW"/>
</dbReference>
<proteinExistence type="predicted"/>
<dbReference type="RefSeq" id="WP_198638563.1">
    <property type="nucleotide sequence ID" value="NZ_JAEHNY010000006.1"/>
</dbReference>
<dbReference type="InterPro" id="IPR034122">
    <property type="entry name" value="Retropepsin-like_bacterial"/>
</dbReference>
<feature type="chain" id="PRO_5046698493" evidence="1">
    <location>
        <begin position="25"/>
        <end position="326"/>
    </location>
</feature>
<evidence type="ECO:0000256" key="1">
    <source>
        <dbReference type="SAM" id="SignalP"/>
    </source>
</evidence>
<reference evidence="2 3" key="1">
    <citation type="submission" date="2020-12" db="EMBL/GenBank/DDBJ databases">
        <title>Salegentibacter orientalis sp. nov., isolated from costal sediment.</title>
        <authorList>
            <person name="Lian F.-B."/>
        </authorList>
    </citation>
    <scope>NUCLEOTIDE SEQUENCE [LARGE SCALE GENOMIC DNA]</scope>
    <source>
        <strain evidence="2 3">F60176</strain>
    </source>
</reference>
<comment type="caution">
    <text evidence="2">The sequence shown here is derived from an EMBL/GenBank/DDBJ whole genome shotgun (WGS) entry which is preliminary data.</text>
</comment>
<name>A0ABS0TJB0_9FLAO</name>